<dbReference type="PANTHER" id="PTHR43060:SF15">
    <property type="entry name" value="3-HYDROXYISOBUTYRATE DEHYDROGENASE-LIKE 1, MITOCHONDRIAL-RELATED"/>
    <property type="match status" value="1"/>
</dbReference>
<dbReference type="AlphaFoldDB" id="H0ULB7"/>
<dbReference type="InterPro" id="IPR013328">
    <property type="entry name" value="6PGD_dom2"/>
</dbReference>
<dbReference type="STRING" id="885272.JonanDRAFT_1109"/>
<evidence type="ECO:0000256" key="3">
    <source>
        <dbReference type="PIRSR" id="PIRSR000103-1"/>
    </source>
</evidence>
<keyword evidence="7" id="KW-1185">Reference proteome</keyword>
<organism evidence="6 7">
    <name type="scientific">Jonquetella anthropi DSM 22815</name>
    <dbReference type="NCBI Taxonomy" id="885272"/>
    <lineage>
        <taxon>Bacteria</taxon>
        <taxon>Thermotogati</taxon>
        <taxon>Synergistota</taxon>
        <taxon>Synergistia</taxon>
        <taxon>Synergistales</taxon>
        <taxon>Dethiosulfovibrionaceae</taxon>
        <taxon>Jonquetella</taxon>
    </lineage>
</organism>
<dbReference type="InterPro" id="IPR029154">
    <property type="entry name" value="HIBADH-like_NADP-bd"/>
</dbReference>
<dbReference type="PIRSF" id="PIRSF000103">
    <property type="entry name" value="HIBADH"/>
    <property type="match status" value="1"/>
</dbReference>
<dbReference type="GO" id="GO:0050661">
    <property type="term" value="F:NADP binding"/>
    <property type="evidence" value="ECO:0007669"/>
    <property type="project" value="InterPro"/>
</dbReference>
<reference evidence="6 7" key="1">
    <citation type="submission" date="2011-11" db="EMBL/GenBank/DDBJ databases">
        <title>The Noncontiguous Finished genome of Jonquetella anthropi DSM 22815.</title>
        <authorList>
            <consortium name="US DOE Joint Genome Institute (JGI-PGF)"/>
            <person name="Lucas S."/>
            <person name="Copeland A."/>
            <person name="Lapidus A."/>
            <person name="Glavina del Rio T."/>
            <person name="Dalin E."/>
            <person name="Tice H."/>
            <person name="Bruce D."/>
            <person name="Goodwin L."/>
            <person name="Pitluck S."/>
            <person name="Peters L."/>
            <person name="Mikhailova N."/>
            <person name="Held B."/>
            <person name="Kyrpides N."/>
            <person name="Mavromatis K."/>
            <person name="Ivanova N."/>
            <person name="Markowitz V."/>
            <person name="Cheng J.-F."/>
            <person name="Hugenholtz P."/>
            <person name="Woyke T."/>
            <person name="Wu D."/>
            <person name="Gronow S."/>
            <person name="Wellnitz S."/>
            <person name="Brambilla E."/>
            <person name="Klenk H.-P."/>
            <person name="Eisen J.A."/>
        </authorList>
    </citation>
    <scope>NUCLEOTIDE SEQUENCE [LARGE SCALE GENOMIC DNA]</scope>
    <source>
        <strain evidence="6 7">DSM 22815</strain>
    </source>
</reference>
<evidence type="ECO:0000313" key="6">
    <source>
        <dbReference type="EMBL" id="EHM13476.1"/>
    </source>
</evidence>
<dbReference type="GO" id="GO:0016491">
    <property type="term" value="F:oxidoreductase activity"/>
    <property type="evidence" value="ECO:0007669"/>
    <property type="project" value="UniProtKB-KW"/>
</dbReference>
<dbReference type="Gene3D" id="3.40.50.720">
    <property type="entry name" value="NAD(P)-binding Rossmann-like Domain"/>
    <property type="match status" value="1"/>
</dbReference>
<dbReference type="Gene3D" id="1.10.1040.10">
    <property type="entry name" value="N-(1-d-carboxylethyl)-l-norvaline Dehydrogenase, domain 2"/>
    <property type="match status" value="1"/>
</dbReference>
<dbReference type="RefSeq" id="WP_008523101.1">
    <property type="nucleotide sequence ID" value="NZ_CM001376.1"/>
</dbReference>
<keyword evidence="1" id="KW-0560">Oxidoreductase</keyword>
<name>H0ULB7_9BACT</name>
<dbReference type="HOGENOM" id="CLU_035117_1_0_0"/>
<dbReference type="SUPFAM" id="SSF48179">
    <property type="entry name" value="6-phosphogluconate dehydrogenase C-terminal domain-like"/>
    <property type="match status" value="1"/>
</dbReference>
<keyword evidence="2" id="KW-0520">NAD</keyword>
<protein>
    <submittedName>
        <fullName evidence="6">Beta-hydroxyacid dehydrogenase, 3-hydroxyisobutyrate dehydrogenase</fullName>
    </submittedName>
</protein>
<feature type="domain" description="6-phosphogluconate dehydrogenase NADP-binding" evidence="4">
    <location>
        <begin position="8"/>
        <end position="164"/>
    </location>
</feature>
<evidence type="ECO:0000259" key="5">
    <source>
        <dbReference type="Pfam" id="PF14833"/>
    </source>
</evidence>
<dbReference type="InterPro" id="IPR015815">
    <property type="entry name" value="HIBADH-related"/>
</dbReference>
<dbReference type="GO" id="GO:0051287">
    <property type="term" value="F:NAD binding"/>
    <property type="evidence" value="ECO:0007669"/>
    <property type="project" value="InterPro"/>
</dbReference>
<dbReference type="InterPro" id="IPR036291">
    <property type="entry name" value="NAD(P)-bd_dom_sf"/>
</dbReference>
<dbReference type="Pfam" id="PF03446">
    <property type="entry name" value="NAD_binding_2"/>
    <property type="match status" value="1"/>
</dbReference>
<dbReference type="eggNOG" id="COG2084">
    <property type="taxonomic scope" value="Bacteria"/>
</dbReference>
<dbReference type="PANTHER" id="PTHR43060">
    <property type="entry name" value="3-HYDROXYISOBUTYRATE DEHYDROGENASE-LIKE 1, MITOCHONDRIAL-RELATED"/>
    <property type="match status" value="1"/>
</dbReference>
<evidence type="ECO:0000313" key="7">
    <source>
        <dbReference type="Proteomes" id="UP000003806"/>
    </source>
</evidence>
<evidence type="ECO:0000256" key="2">
    <source>
        <dbReference type="ARBA" id="ARBA00023027"/>
    </source>
</evidence>
<accession>H0ULB7</accession>
<evidence type="ECO:0000259" key="4">
    <source>
        <dbReference type="Pfam" id="PF03446"/>
    </source>
</evidence>
<evidence type="ECO:0000256" key="1">
    <source>
        <dbReference type="ARBA" id="ARBA00023002"/>
    </source>
</evidence>
<dbReference type="Pfam" id="PF14833">
    <property type="entry name" value="NAD_binding_11"/>
    <property type="match status" value="1"/>
</dbReference>
<dbReference type="EMBL" id="CM001376">
    <property type="protein sequence ID" value="EHM13476.1"/>
    <property type="molecule type" value="Genomic_DNA"/>
</dbReference>
<dbReference type="InterPro" id="IPR008927">
    <property type="entry name" value="6-PGluconate_DH-like_C_sf"/>
</dbReference>
<gene>
    <name evidence="6" type="ORF">JonanDRAFT_1109</name>
</gene>
<dbReference type="SUPFAM" id="SSF51735">
    <property type="entry name" value="NAD(P)-binding Rossmann-fold domains"/>
    <property type="match status" value="1"/>
</dbReference>
<dbReference type="OrthoDB" id="9786703at2"/>
<proteinExistence type="predicted"/>
<feature type="domain" description="3-hydroxyisobutyrate dehydrogenase-like NAD-binding" evidence="5">
    <location>
        <begin position="170"/>
        <end position="290"/>
    </location>
</feature>
<sequence>MTQSSIRTVGFIGIGVMGRGMASNLLKAGYSLRVFTRRKETAKKPLESGAVWCDSPAQTAQGSDAVITMVGFPADVKEIYLGPSGLIEAAAPGTLLVDMTTSSPTLAAQIAHDGAQRGLFCLDAPVSGGDTGAAKGTLSIMVGGTEEAFEKARGLLSAMGTEVHRQGGAGMGQHTKMVNQILIASGMVAVSEALCYAKAAGLDPESVMASVSKGAAASWTLDNRWPQMLSGNYKPGFYVKHFIKDMGIALQSAREMNLQLPGLELADKLYRQLAEDGGENDGTQALFKLYDRYLVARRLKS</sequence>
<feature type="active site" evidence="3">
    <location>
        <position position="176"/>
    </location>
</feature>
<dbReference type="InterPro" id="IPR006115">
    <property type="entry name" value="6PGDH_NADP-bd"/>
</dbReference>
<dbReference type="Proteomes" id="UP000003806">
    <property type="component" value="Chromosome"/>
</dbReference>